<reference evidence="1" key="1">
    <citation type="submission" date="2018-06" db="EMBL/GenBank/DDBJ databases">
        <authorList>
            <person name="Zhirakovskaya E."/>
        </authorList>
    </citation>
    <scope>NUCLEOTIDE SEQUENCE</scope>
</reference>
<gene>
    <name evidence="1" type="ORF">MNBD_CHLOROFLEXI01-1242</name>
</gene>
<dbReference type="AlphaFoldDB" id="A0A3B0URE2"/>
<proteinExistence type="predicted"/>
<sequence length="51" mass="5556">MSKVKNGQTLSAGIVETELTELSNYIHEKCPNVKVLVLVDDCCDACMVTNV</sequence>
<protein>
    <submittedName>
        <fullName evidence="1">Uncharacterized protein</fullName>
    </submittedName>
</protein>
<name>A0A3B0URE2_9ZZZZ</name>
<organism evidence="1">
    <name type="scientific">hydrothermal vent metagenome</name>
    <dbReference type="NCBI Taxonomy" id="652676"/>
    <lineage>
        <taxon>unclassified sequences</taxon>
        <taxon>metagenomes</taxon>
        <taxon>ecological metagenomes</taxon>
    </lineage>
</organism>
<accession>A0A3B0URE2</accession>
<evidence type="ECO:0000313" key="1">
    <source>
        <dbReference type="EMBL" id="VAW31690.1"/>
    </source>
</evidence>
<dbReference type="EMBL" id="UOEU01000271">
    <property type="protein sequence ID" value="VAW31690.1"/>
    <property type="molecule type" value="Genomic_DNA"/>
</dbReference>